<accession>A0A350P5P1</accession>
<dbReference type="EMBL" id="DNAN01000457">
    <property type="protein sequence ID" value="HAW76608.1"/>
    <property type="molecule type" value="Genomic_DNA"/>
</dbReference>
<reference evidence="1 2" key="1">
    <citation type="journal article" date="2018" name="Nat. Biotechnol.">
        <title>A standardized bacterial taxonomy based on genome phylogeny substantially revises the tree of life.</title>
        <authorList>
            <person name="Parks D.H."/>
            <person name="Chuvochina M."/>
            <person name="Waite D.W."/>
            <person name="Rinke C."/>
            <person name="Skarshewski A."/>
            <person name="Chaumeil P.A."/>
            <person name="Hugenholtz P."/>
        </authorList>
    </citation>
    <scope>NUCLEOTIDE SEQUENCE [LARGE SCALE GENOMIC DNA]</scope>
    <source>
        <strain evidence="1">UBA11978</strain>
    </source>
</reference>
<proteinExistence type="predicted"/>
<evidence type="ECO:0000313" key="1">
    <source>
        <dbReference type="EMBL" id="HAW76608.1"/>
    </source>
</evidence>
<protein>
    <submittedName>
        <fullName evidence="1">Uncharacterized protein</fullName>
    </submittedName>
</protein>
<name>A0A350P5P1_9ALTE</name>
<dbReference type="Proteomes" id="UP000263517">
    <property type="component" value="Unassembled WGS sequence"/>
</dbReference>
<dbReference type="RefSeq" id="WP_272969308.1">
    <property type="nucleotide sequence ID" value="NZ_CALBIY010000033.1"/>
</dbReference>
<evidence type="ECO:0000313" key="2">
    <source>
        <dbReference type="Proteomes" id="UP000263517"/>
    </source>
</evidence>
<dbReference type="AlphaFoldDB" id="A0A350P5P1"/>
<sequence length="64" mass="7121">MEELKGVTINERLFALKVTESFDAAIKSKNCKAAIEVLEQCGLSYSSALETVSSIFKNPKRYGY</sequence>
<comment type="caution">
    <text evidence="1">The sequence shown here is derived from an EMBL/GenBank/DDBJ whole genome shotgun (WGS) entry which is preliminary data.</text>
</comment>
<gene>
    <name evidence="1" type="ORF">DCW74_12845</name>
</gene>
<organism evidence="1 2">
    <name type="scientific">Alteromonas australica</name>
    <dbReference type="NCBI Taxonomy" id="589873"/>
    <lineage>
        <taxon>Bacteria</taxon>
        <taxon>Pseudomonadati</taxon>
        <taxon>Pseudomonadota</taxon>
        <taxon>Gammaproteobacteria</taxon>
        <taxon>Alteromonadales</taxon>
        <taxon>Alteromonadaceae</taxon>
        <taxon>Alteromonas/Salinimonas group</taxon>
        <taxon>Alteromonas</taxon>
    </lineage>
</organism>